<dbReference type="Proteomes" id="UP000290289">
    <property type="component" value="Chromosome 2"/>
</dbReference>
<evidence type="ECO:0000313" key="2">
    <source>
        <dbReference type="Proteomes" id="UP000290289"/>
    </source>
</evidence>
<accession>A0A498KCZ1</accession>
<gene>
    <name evidence="1" type="ORF">DVH24_006474</name>
</gene>
<evidence type="ECO:0000313" key="1">
    <source>
        <dbReference type="EMBL" id="RXI05217.1"/>
    </source>
</evidence>
<name>A0A498KCZ1_MALDO</name>
<dbReference type="AlphaFoldDB" id="A0A498KCZ1"/>
<sequence>MRIAAYWNVVLRRLVDSMALHLQLNVANLTGRDGTGCNGEGAKMLSDGNKEEEDGDGNVIILYSTDVKQVILGGEEYQTCDGTSRPIPFHLVPCTKRYHIKPNSGSPFDLSTT</sequence>
<keyword evidence="2" id="KW-1185">Reference proteome</keyword>
<dbReference type="EMBL" id="RDQH01000328">
    <property type="protein sequence ID" value="RXI05217.1"/>
    <property type="molecule type" value="Genomic_DNA"/>
</dbReference>
<organism evidence="1 2">
    <name type="scientific">Malus domestica</name>
    <name type="common">Apple</name>
    <name type="synonym">Pyrus malus</name>
    <dbReference type="NCBI Taxonomy" id="3750"/>
    <lineage>
        <taxon>Eukaryota</taxon>
        <taxon>Viridiplantae</taxon>
        <taxon>Streptophyta</taxon>
        <taxon>Embryophyta</taxon>
        <taxon>Tracheophyta</taxon>
        <taxon>Spermatophyta</taxon>
        <taxon>Magnoliopsida</taxon>
        <taxon>eudicotyledons</taxon>
        <taxon>Gunneridae</taxon>
        <taxon>Pentapetalae</taxon>
        <taxon>rosids</taxon>
        <taxon>fabids</taxon>
        <taxon>Rosales</taxon>
        <taxon>Rosaceae</taxon>
        <taxon>Amygdaloideae</taxon>
        <taxon>Maleae</taxon>
        <taxon>Malus</taxon>
    </lineage>
</organism>
<comment type="caution">
    <text evidence="1">The sequence shown here is derived from an EMBL/GenBank/DDBJ whole genome shotgun (WGS) entry which is preliminary data.</text>
</comment>
<protein>
    <submittedName>
        <fullName evidence="1">Uncharacterized protein</fullName>
    </submittedName>
</protein>
<reference evidence="1 2" key="1">
    <citation type="submission" date="2018-10" db="EMBL/GenBank/DDBJ databases">
        <title>A high-quality apple genome assembly.</title>
        <authorList>
            <person name="Hu J."/>
        </authorList>
    </citation>
    <scope>NUCLEOTIDE SEQUENCE [LARGE SCALE GENOMIC DNA]</scope>
    <source>
        <strain evidence="2">cv. HFTH1</strain>
        <tissue evidence="1">Young leaf</tissue>
    </source>
</reference>
<proteinExistence type="predicted"/>